<organism evidence="2 3">
    <name type="scientific">Negativicoccus succinicivorans</name>
    <dbReference type="NCBI Taxonomy" id="620903"/>
    <lineage>
        <taxon>Bacteria</taxon>
        <taxon>Bacillati</taxon>
        <taxon>Bacillota</taxon>
        <taxon>Negativicutes</taxon>
        <taxon>Veillonellales</taxon>
        <taxon>Veillonellaceae</taxon>
        <taxon>Negativicoccus</taxon>
    </lineage>
</organism>
<proteinExistence type="predicted"/>
<name>A0A841QZX6_9FIRM</name>
<feature type="region of interest" description="Disordered" evidence="1">
    <location>
        <begin position="1"/>
        <end position="29"/>
    </location>
</feature>
<feature type="compositionally biased region" description="Polar residues" evidence="1">
    <location>
        <begin position="1"/>
        <end position="18"/>
    </location>
</feature>
<dbReference type="InterPro" id="IPR023346">
    <property type="entry name" value="Lysozyme-like_dom_sf"/>
</dbReference>
<accession>A0A841QZX6</accession>
<evidence type="ECO:0000313" key="2">
    <source>
        <dbReference type="EMBL" id="MBB6478224.1"/>
    </source>
</evidence>
<keyword evidence="3" id="KW-1185">Reference proteome</keyword>
<dbReference type="EMBL" id="JACHHI010000006">
    <property type="protein sequence ID" value="MBB6478224.1"/>
    <property type="molecule type" value="Genomic_DNA"/>
</dbReference>
<dbReference type="GeneID" id="93486549"/>
<gene>
    <name evidence="2" type="ORF">HNR45_001294</name>
</gene>
<sequence>MKLESYTPSVRGNVQQARTGVAGNLETRGGNDASWGRLGQVAGLALEAQIKRQEDDDALRVANAQSEYMRRTNEVLYGDGGMAYRQGENATRTREDYLTAEKDIRAQVLSESGIKTRRGQELFQQHVEKSLVSSEATILGWEEKGRKQWIADTATNKMEATLAAAINTGNIQAAYEGVDQGLALQARYFDEAGRQAEQRKRYTDVTNRMVGTLINAGDYTKALTAIEHARETGLVSGDVLEKLESAAKEKKGVLQAKENAGDYATYFSNQGKRIWEVTREQFSAVFREKNKGRGGSRAEIVERFLAAIGGQESDGDYNAENNTNAASGIVARGKYQIIDGTWQTYAKKAGLDANAPRTPENQEKVARVMAEEYYDLTGGDTAQMAACWYVGSPVTGWSQEALNRPQISDDGTPHPSIQEYMDQVQARMGGGQLTEGQLFEQEEREWRAFQAQAAEQEHTYRQDLQRQKDSIEDALETMTPAEQLQFLQEQTAGNEDLKRAYRSTIRALKVDGEKIHDSEMEGIKQLIATRKIQDQEDLTGFFERSGLKPTYTQLKQLSNELTAANEGTGKYRYTNDAAVKSAVKKLVGNKRGDFDAMWAGASIALNNEAVKYQQEHQGQMPPPAWLEQTAARLMVDNVSFAHHPQTQITRAELGTYGYSNAQEVSNERGEIFIRLYAPDGEFIDVGADQLPYWLDGVRSGEYGRLGFNGGMNG</sequence>
<dbReference type="SUPFAM" id="SSF53955">
    <property type="entry name" value="Lysozyme-like"/>
    <property type="match status" value="1"/>
</dbReference>
<dbReference type="Gene3D" id="1.10.530.10">
    <property type="match status" value="1"/>
</dbReference>
<evidence type="ECO:0000256" key="1">
    <source>
        <dbReference type="SAM" id="MobiDB-lite"/>
    </source>
</evidence>
<reference evidence="2 3" key="1">
    <citation type="submission" date="2020-08" db="EMBL/GenBank/DDBJ databases">
        <title>Genomic Encyclopedia of Type Strains, Phase IV (KMG-IV): sequencing the most valuable type-strain genomes for metagenomic binning, comparative biology and taxonomic classification.</title>
        <authorList>
            <person name="Goeker M."/>
        </authorList>
    </citation>
    <scope>NUCLEOTIDE SEQUENCE [LARGE SCALE GENOMIC DNA]</scope>
    <source>
        <strain evidence="2 3">DSM 21255</strain>
    </source>
</reference>
<comment type="caution">
    <text evidence="2">The sequence shown here is derived from an EMBL/GenBank/DDBJ whole genome shotgun (WGS) entry which is preliminary data.</text>
</comment>
<evidence type="ECO:0000313" key="3">
    <source>
        <dbReference type="Proteomes" id="UP000591941"/>
    </source>
</evidence>
<dbReference type="OrthoDB" id="1624409at2"/>
<protein>
    <submittedName>
        <fullName evidence="2">Uncharacterized protein</fullName>
    </submittedName>
</protein>
<dbReference type="AlphaFoldDB" id="A0A841QZX6"/>
<dbReference type="RefSeq" id="WP_159822526.1">
    <property type="nucleotide sequence ID" value="NZ_CABWNB010000002.1"/>
</dbReference>
<dbReference type="Proteomes" id="UP000591941">
    <property type="component" value="Unassembled WGS sequence"/>
</dbReference>